<evidence type="ECO:0000256" key="1">
    <source>
        <dbReference type="SAM" id="MobiDB-lite"/>
    </source>
</evidence>
<organism evidence="2 3">
    <name type="scientific">Castanea mollissima</name>
    <name type="common">Chinese chestnut</name>
    <dbReference type="NCBI Taxonomy" id="60419"/>
    <lineage>
        <taxon>Eukaryota</taxon>
        <taxon>Viridiplantae</taxon>
        <taxon>Streptophyta</taxon>
        <taxon>Embryophyta</taxon>
        <taxon>Tracheophyta</taxon>
        <taxon>Spermatophyta</taxon>
        <taxon>Magnoliopsida</taxon>
        <taxon>eudicotyledons</taxon>
        <taxon>Gunneridae</taxon>
        <taxon>Pentapetalae</taxon>
        <taxon>rosids</taxon>
        <taxon>fabids</taxon>
        <taxon>Fagales</taxon>
        <taxon>Fagaceae</taxon>
        <taxon>Castanea</taxon>
    </lineage>
</organism>
<feature type="compositionally biased region" description="Polar residues" evidence="1">
    <location>
        <begin position="100"/>
        <end position="111"/>
    </location>
</feature>
<dbReference type="EMBL" id="JRKL02000167">
    <property type="protein sequence ID" value="KAF3974310.1"/>
    <property type="molecule type" value="Genomic_DNA"/>
</dbReference>
<evidence type="ECO:0000313" key="3">
    <source>
        <dbReference type="Proteomes" id="UP000737018"/>
    </source>
</evidence>
<feature type="region of interest" description="Disordered" evidence="1">
    <location>
        <begin position="15"/>
        <end position="44"/>
    </location>
</feature>
<protein>
    <submittedName>
        <fullName evidence="2">Uncharacterized protein</fullName>
    </submittedName>
</protein>
<keyword evidence="3" id="KW-1185">Reference proteome</keyword>
<accession>A0A8J4RQB8</accession>
<gene>
    <name evidence="2" type="ORF">CMV_002356</name>
</gene>
<dbReference type="AlphaFoldDB" id="A0A8J4RQB8"/>
<dbReference type="Proteomes" id="UP000737018">
    <property type="component" value="Unassembled WGS sequence"/>
</dbReference>
<comment type="caution">
    <text evidence="2">The sequence shown here is derived from an EMBL/GenBank/DDBJ whole genome shotgun (WGS) entry which is preliminary data.</text>
</comment>
<sequence>MIICKIYPNTWIIGRRTGRRRSEKTGDEQAKNRSAKTDDEQAKNRLTKIGEEQVGEEQVGEEQVDEDRRRTVITVHSSQAVSDPHLFTPHPCRFDKDTVSEPSNTYIGHSL</sequence>
<feature type="compositionally biased region" description="Basic and acidic residues" evidence="1">
    <location>
        <begin position="23"/>
        <end position="44"/>
    </location>
</feature>
<feature type="region of interest" description="Disordered" evidence="1">
    <location>
        <begin position="81"/>
        <end position="111"/>
    </location>
</feature>
<reference evidence="2" key="1">
    <citation type="submission" date="2020-03" db="EMBL/GenBank/DDBJ databases">
        <title>Castanea mollissima Vanexum genome sequencing.</title>
        <authorList>
            <person name="Staton M."/>
        </authorList>
    </citation>
    <scope>NUCLEOTIDE SEQUENCE</scope>
    <source>
        <tissue evidence="2">Leaf</tissue>
    </source>
</reference>
<evidence type="ECO:0000313" key="2">
    <source>
        <dbReference type="EMBL" id="KAF3974310.1"/>
    </source>
</evidence>
<proteinExistence type="predicted"/>
<name>A0A8J4RQB8_9ROSI</name>